<comment type="caution">
    <text evidence="2">The sequence shown here is derived from an EMBL/GenBank/DDBJ whole genome shotgun (WGS) entry which is preliminary data.</text>
</comment>
<dbReference type="InterPro" id="IPR053168">
    <property type="entry name" value="Glutamic_endopeptidase"/>
</dbReference>
<name>A0AAW1MKT8_SAPOF</name>
<sequence>MAAAYDSPDVNTIEVGWVVAPSRGSTLPTLFTYWTSDGYKSTGCYNLECPGFVQTYHGTALDGALANISVYGGIQFDITYDVRKDRSTQNWWLSLNGIAVGYWPASIFTRMSESADVLVWGGEVYDKVAPGDNTPTQMGSGHFSRESYMKASYIRDIKYIDTSGNDVVLGASELAPLITESSCFDLNIEQRDQVYVFYGGPGCRK</sequence>
<dbReference type="EMBL" id="JBDFQZ010000002">
    <property type="protein sequence ID" value="KAK9748873.1"/>
    <property type="molecule type" value="Genomic_DNA"/>
</dbReference>
<dbReference type="PROSITE" id="PS52045">
    <property type="entry name" value="NEPROSIN_PEP_CD"/>
    <property type="match status" value="1"/>
</dbReference>
<accession>A0AAW1MKT8</accession>
<organism evidence="2 3">
    <name type="scientific">Saponaria officinalis</name>
    <name type="common">Common soapwort</name>
    <name type="synonym">Lychnis saponaria</name>
    <dbReference type="NCBI Taxonomy" id="3572"/>
    <lineage>
        <taxon>Eukaryota</taxon>
        <taxon>Viridiplantae</taxon>
        <taxon>Streptophyta</taxon>
        <taxon>Embryophyta</taxon>
        <taxon>Tracheophyta</taxon>
        <taxon>Spermatophyta</taxon>
        <taxon>Magnoliopsida</taxon>
        <taxon>eudicotyledons</taxon>
        <taxon>Gunneridae</taxon>
        <taxon>Pentapetalae</taxon>
        <taxon>Caryophyllales</taxon>
        <taxon>Caryophyllaceae</taxon>
        <taxon>Caryophylleae</taxon>
        <taxon>Saponaria</taxon>
    </lineage>
</organism>
<keyword evidence="3" id="KW-1185">Reference proteome</keyword>
<evidence type="ECO:0000259" key="1">
    <source>
        <dbReference type="PROSITE" id="PS52045"/>
    </source>
</evidence>
<dbReference type="Pfam" id="PF03080">
    <property type="entry name" value="Neprosin"/>
    <property type="match status" value="1"/>
</dbReference>
<gene>
    <name evidence="2" type="ORF">RND81_02G086900</name>
</gene>
<evidence type="ECO:0000313" key="3">
    <source>
        <dbReference type="Proteomes" id="UP001443914"/>
    </source>
</evidence>
<dbReference type="InterPro" id="IPR004314">
    <property type="entry name" value="Neprosin"/>
</dbReference>
<feature type="domain" description="Neprosin PEP catalytic" evidence="1">
    <location>
        <begin position="1"/>
        <end position="204"/>
    </location>
</feature>
<proteinExistence type="predicted"/>
<dbReference type="Proteomes" id="UP001443914">
    <property type="component" value="Unassembled WGS sequence"/>
</dbReference>
<protein>
    <recommendedName>
        <fullName evidence="1">Neprosin PEP catalytic domain-containing protein</fullName>
    </recommendedName>
</protein>
<dbReference type="Gene3D" id="3.90.1320.10">
    <property type="entry name" value="Outer-capsid protein sigma 3, large lobe"/>
    <property type="match status" value="1"/>
</dbReference>
<evidence type="ECO:0000313" key="2">
    <source>
        <dbReference type="EMBL" id="KAK9748873.1"/>
    </source>
</evidence>
<dbReference type="PANTHER" id="PTHR31589:SF221">
    <property type="entry name" value="LIGASE, PUTATIVE (DUF239)-RELATED"/>
    <property type="match status" value="1"/>
</dbReference>
<dbReference type="AlphaFoldDB" id="A0AAW1MKT8"/>
<reference evidence="2" key="1">
    <citation type="submission" date="2024-03" db="EMBL/GenBank/DDBJ databases">
        <title>WGS assembly of Saponaria officinalis var. Norfolk2.</title>
        <authorList>
            <person name="Jenkins J."/>
            <person name="Shu S."/>
            <person name="Grimwood J."/>
            <person name="Barry K."/>
            <person name="Goodstein D."/>
            <person name="Schmutz J."/>
            <person name="Leebens-Mack J."/>
            <person name="Osbourn A."/>
        </authorList>
    </citation>
    <scope>NUCLEOTIDE SEQUENCE [LARGE SCALE GENOMIC DNA]</scope>
    <source>
        <strain evidence="2">JIC</strain>
    </source>
</reference>
<dbReference type="PANTHER" id="PTHR31589">
    <property type="entry name" value="PROTEIN, PUTATIVE (DUF239)-RELATED-RELATED"/>
    <property type="match status" value="1"/>
</dbReference>